<dbReference type="AlphaFoldDB" id="A0A7N9D2L6"/>
<sequence>MEFRSVAQAGVQWRDLGSLQPSPSGFKRFSRLSLPNSWDYRSPLPHLANFCIFSRDGVSPCWSGWSRTLELG</sequence>
<reference evidence="1" key="2">
    <citation type="submission" date="2025-08" db="UniProtKB">
        <authorList>
            <consortium name="Ensembl"/>
        </authorList>
    </citation>
    <scope>IDENTIFICATION</scope>
</reference>
<proteinExistence type="predicted"/>
<dbReference type="GeneTree" id="ENSGT00940000161627"/>
<reference evidence="1" key="3">
    <citation type="submission" date="2025-09" db="UniProtKB">
        <authorList>
            <consortium name="Ensembl"/>
        </authorList>
    </citation>
    <scope>IDENTIFICATION</scope>
</reference>
<evidence type="ECO:0000313" key="1">
    <source>
        <dbReference type="Ensembl" id="ENSMFAP00000059416.1"/>
    </source>
</evidence>
<reference evidence="1 2" key="1">
    <citation type="submission" date="2013-03" db="EMBL/GenBank/DDBJ databases">
        <authorList>
            <person name="Warren W."/>
            <person name="Wilson R.K."/>
        </authorList>
    </citation>
    <scope>NUCLEOTIDE SEQUENCE</scope>
</reference>
<dbReference type="PANTHER" id="PTHR46254:SF6">
    <property type="entry name" value="HIGH MOBILITY GROUP AT-HOOK 2"/>
    <property type="match status" value="1"/>
</dbReference>
<dbReference type="Proteomes" id="UP000233100">
    <property type="component" value="Chromosome 14"/>
</dbReference>
<dbReference type="PANTHER" id="PTHR46254">
    <property type="entry name" value="PROTEIN GVQW1-RELATED"/>
    <property type="match status" value="1"/>
</dbReference>
<organism evidence="1 2">
    <name type="scientific">Macaca fascicularis</name>
    <name type="common">Crab-eating macaque</name>
    <name type="synonym">Cynomolgus monkey</name>
    <dbReference type="NCBI Taxonomy" id="9541"/>
    <lineage>
        <taxon>Eukaryota</taxon>
        <taxon>Metazoa</taxon>
        <taxon>Chordata</taxon>
        <taxon>Craniata</taxon>
        <taxon>Vertebrata</taxon>
        <taxon>Euteleostomi</taxon>
        <taxon>Mammalia</taxon>
        <taxon>Eutheria</taxon>
        <taxon>Euarchontoglires</taxon>
        <taxon>Primates</taxon>
        <taxon>Haplorrhini</taxon>
        <taxon>Catarrhini</taxon>
        <taxon>Cercopithecidae</taxon>
        <taxon>Cercopithecinae</taxon>
        <taxon>Macaca</taxon>
    </lineage>
</organism>
<dbReference type="Ensembl" id="ENSMFAT00000098205.1">
    <property type="protein sequence ID" value="ENSMFAP00000059416.1"/>
    <property type="gene ID" value="ENSMFAG00000049868.1"/>
</dbReference>
<name>A0A7N9D2L6_MACFA</name>
<protein>
    <submittedName>
        <fullName evidence="1">Uncharacterized protein</fullName>
    </submittedName>
</protein>
<accession>A0A7N9D2L6</accession>
<keyword evidence="2" id="KW-1185">Reference proteome</keyword>
<evidence type="ECO:0000313" key="2">
    <source>
        <dbReference type="Proteomes" id="UP000233100"/>
    </source>
</evidence>